<accession>A0A3B3TP48</accession>
<sequence>GESVKLQVKTHDLVGVRPPTREGKSYVALTGKGLGTTGLEGLDQSTHPLLSSVSHQTLRKKGLNGCESPDIEADDSAGQSPELDDKYCKLNEDIDLMINRQRICGLPPSGYDMGVTIPGSSPSGLLYSHQAIGGAVGNHNLLPISHSSLQRNTMSPQRPCSAGNAGLMASDLPNTVVSSVGNGSFSSHCSSPSLMSPAGVSKNMQDKSPPHMGMSHKPELRTLMPPSNKCSIMPTNQRINHSQTAQTLSTPAVSIAASGIGGYPSAISSYSTDFSLGSDLSSLSGFGGSGLGSVASWQQQQLQNLQHSALGHMGNLCQNSSLDVGVHHNLHIKCEPASPPRDRSLGMGGAGLRGGVNTAGYALGAARGPHESGSSPGDSASSCGSSYEGSEEREDHHGNESFLLQPLPSQEERHSPSVKRMRLSEGWAT</sequence>
<dbReference type="InterPro" id="IPR022102">
    <property type="entry name" value="HJURP_C"/>
</dbReference>
<evidence type="ECO:0000256" key="4">
    <source>
        <dbReference type="SAM" id="MobiDB-lite"/>
    </source>
</evidence>
<reference evidence="6" key="1">
    <citation type="submission" date="2025-08" db="UniProtKB">
        <authorList>
            <consortium name="Ensembl"/>
        </authorList>
    </citation>
    <scope>IDENTIFICATION</scope>
</reference>
<keyword evidence="3" id="KW-0539">Nucleus</keyword>
<keyword evidence="7" id="KW-1185">Reference proteome</keyword>
<dbReference type="GeneTree" id="ENSGT00940000157492"/>
<dbReference type="GO" id="GO:0005634">
    <property type="term" value="C:nucleus"/>
    <property type="evidence" value="ECO:0007669"/>
    <property type="project" value="UniProtKB-SubCell"/>
</dbReference>
<dbReference type="STRING" id="48699.ENSPLAP00000002086"/>
<name>A0A3B3TP48_9TELE</name>
<protein>
    <recommendedName>
        <fullName evidence="5">Holliday junction regulator protein family C-terminal domain-containing protein</fullName>
    </recommendedName>
</protein>
<evidence type="ECO:0000256" key="1">
    <source>
        <dbReference type="ARBA" id="ARBA00004123"/>
    </source>
</evidence>
<evidence type="ECO:0000313" key="6">
    <source>
        <dbReference type="Ensembl" id="ENSPLAP00000002086.1"/>
    </source>
</evidence>
<keyword evidence="2" id="KW-0238">DNA-binding</keyword>
<feature type="compositionally biased region" description="Low complexity" evidence="4">
    <location>
        <begin position="371"/>
        <end position="388"/>
    </location>
</feature>
<comment type="subcellular location">
    <subcellularLocation>
        <location evidence="1">Nucleus</location>
    </subcellularLocation>
</comment>
<evidence type="ECO:0000256" key="3">
    <source>
        <dbReference type="ARBA" id="ARBA00023242"/>
    </source>
</evidence>
<organism evidence="6 7">
    <name type="scientific">Poecilia latipinna</name>
    <name type="common">sailfin molly</name>
    <dbReference type="NCBI Taxonomy" id="48699"/>
    <lineage>
        <taxon>Eukaryota</taxon>
        <taxon>Metazoa</taxon>
        <taxon>Chordata</taxon>
        <taxon>Craniata</taxon>
        <taxon>Vertebrata</taxon>
        <taxon>Euteleostomi</taxon>
        <taxon>Actinopterygii</taxon>
        <taxon>Neopterygii</taxon>
        <taxon>Teleostei</taxon>
        <taxon>Neoteleostei</taxon>
        <taxon>Acanthomorphata</taxon>
        <taxon>Ovalentaria</taxon>
        <taxon>Atherinomorphae</taxon>
        <taxon>Cyprinodontiformes</taxon>
        <taxon>Poeciliidae</taxon>
        <taxon>Poeciliinae</taxon>
        <taxon>Poecilia</taxon>
    </lineage>
</organism>
<evidence type="ECO:0000259" key="5">
    <source>
        <dbReference type="Pfam" id="PF12347"/>
    </source>
</evidence>
<feature type="domain" description="Holliday junction regulator protein family C-terminal" evidence="5">
    <location>
        <begin position="65"/>
        <end position="124"/>
    </location>
</feature>
<dbReference type="Ensembl" id="ENSPLAT00000013643.1">
    <property type="protein sequence ID" value="ENSPLAP00000002086.1"/>
    <property type="gene ID" value="ENSPLAG00000003287.1"/>
</dbReference>
<evidence type="ECO:0000256" key="2">
    <source>
        <dbReference type="ARBA" id="ARBA00023125"/>
    </source>
</evidence>
<evidence type="ECO:0000313" key="7">
    <source>
        <dbReference type="Proteomes" id="UP000261500"/>
    </source>
</evidence>
<feature type="region of interest" description="Disordered" evidence="4">
    <location>
        <begin position="195"/>
        <end position="214"/>
    </location>
</feature>
<dbReference type="GO" id="GO:0003677">
    <property type="term" value="F:DNA binding"/>
    <property type="evidence" value="ECO:0007669"/>
    <property type="project" value="UniProtKB-KW"/>
</dbReference>
<dbReference type="AlphaFoldDB" id="A0A3B3TP48"/>
<feature type="region of interest" description="Disordered" evidence="4">
    <location>
        <begin position="64"/>
        <end position="84"/>
    </location>
</feature>
<reference evidence="6" key="2">
    <citation type="submission" date="2025-09" db="UniProtKB">
        <authorList>
            <consortium name="Ensembl"/>
        </authorList>
    </citation>
    <scope>IDENTIFICATION</scope>
</reference>
<feature type="region of interest" description="Disordered" evidence="4">
    <location>
        <begin position="363"/>
        <end position="429"/>
    </location>
</feature>
<proteinExistence type="predicted"/>
<dbReference type="Pfam" id="PF12347">
    <property type="entry name" value="HJURP_C"/>
    <property type="match status" value="1"/>
</dbReference>
<dbReference type="Proteomes" id="UP000261500">
    <property type="component" value="Unplaced"/>
</dbReference>